<dbReference type="EMBL" id="MN740294">
    <property type="protein sequence ID" value="QHT98629.1"/>
    <property type="molecule type" value="Genomic_DNA"/>
</dbReference>
<evidence type="ECO:0000313" key="1">
    <source>
        <dbReference type="EMBL" id="QHT98629.1"/>
    </source>
</evidence>
<sequence length="83" mass="10013">MTFDDTLQLEFIEGIPGNAIVYLLIIEDNEIKDWTDKDWINTKNNYYKKVEDPQIAWLHDIFKNRCKYKIDLCLTKLKEIKNM</sequence>
<dbReference type="AlphaFoldDB" id="A0A6C0J192"/>
<reference evidence="1" key="1">
    <citation type="journal article" date="2020" name="Nature">
        <title>Giant virus diversity and host interactions through global metagenomics.</title>
        <authorList>
            <person name="Schulz F."/>
            <person name="Roux S."/>
            <person name="Paez-Espino D."/>
            <person name="Jungbluth S."/>
            <person name="Walsh D.A."/>
            <person name="Denef V.J."/>
            <person name="McMahon K.D."/>
            <person name="Konstantinidis K.T."/>
            <person name="Eloe-Fadrosh E.A."/>
            <person name="Kyrpides N.C."/>
            <person name="Woyke T."/>
        </authorList>
    </citation>
    <scope>NUCLEOTIDE SEQUENCE</scope>
    <source>
        <strain evidence="1">GVMAG-M-3300025676-16</strain>
    </source>
</reference>
<accession>A0A6C0J192</accession>
<protein>
    <submittedName>
        <fullName evidence="1">Uncharacterized protein</fullName>
    </submittedName>
</protein>
<name>A0A6C0J192_9ZZZZ</name>
<organism evidence="1">
    <name type="scientific">viral metagenome</name>
    <dbReference type="NCBI Taxonomy" id="1070528"/>
    <lineage>
        <taxon>unclassified sequences</taxon>
        <taxon>metagenomes</taxon>
        <taxon>organismal metagenomes</taxon>
    </lineage>
</organism>
<proteinExistence type="predicted"/>